<gene>
    <name evidence="1" type="ORF">HBR001_LOCUS1322</name>
</gene>
<keyword evidence="2" id="KW-1185">Reference proteome</keyword>
<evidence type="ECO:0008006" key="3">
    <source>
        <dbReference type="Google" id="ProtNLM"/>
    </source>
</evidence>
<evidence type="ECO:0000313" key="1">
    <source>
        <dbReference type="EMBL" id="CAI5714859.1"/>
    </source>
</evidence>
<evidence type="ECO:0000313" key="2">
    <source>
        <dbReference type="Proteomes" id="UP001162031"/>
    </source>
</evidence>
<protein>
    <recommendedName>
        <fullName evidence="3">C2 NT-type domain-containing protein</fullName>
    </recommendedName>
</protein>
<accession>A0AAV0T5H4</accession>
<dbReference type="EMBL" id="CANTFL010000137">
    <property type="protein sequence ID" value="CAI5714859.1"/>
    <property type="molecule type" value="Genomic_DNA"/>
</dbReference>
<proteinExistence type="predicted"/>
<dbReference type="AlphaFoldDB" id="A0AAV0T5H4"/>
<organism evidence="1 2">
    <name type="scientific">Hyaloperonospora brassicae</name>
    <name type="common">Brassica downy mildew</name>
    <name type="synonym">Peronospora brassicae</name>
    <dbReference type="NCBI Taxonomy" id="162125"/>
    <lineage>
        <taxon>Eukaryota</taxon>
        <taxon>Sar</taxon>
        <taxon>Stramenopiles</taxon>
        <taxon>Oomycota</taxon>
        <taxon>Peronosporomycetes</taxon>
        <taxon>Peronosporales</taxon>
        <taxon>Peronosporaceae</taxon>
        <taxon>Hyaloperonospora</taxon>
    </lineage>
</organism>
<comment type="caution">
    <text evidence="1">The sequence shown here is derived from an EMBL/GenBank/DDBJ whole genome shotgun (WGS) entry which is preliminary data.</text>
</comment>
<name>A0AAV0T5H4_HYABA</name>
<reference evidence="1" key="1">
    <citation type="submission" date="2022-12" db="EMBL/GenBank/DDBJ databases">
        <authorList>
            <person name="Webb A."/>
        </authorList>
    </citation>
    <scope>NUCLEOTIDE SEQUENCE</scope>
    <source>
        <strain evidence="1">Hp1</strain>
    </source>
</reference>
<sequence length="311" mass="34562">MSFVTWSSSWTASADVNVQLASDCAVSLVPLPLHLTRSTDAVSVPCKLSMLWTQQPLRCSDLQLEVRCSARHVEIYAEGTRRTLMGEEELGEVYLGTFRGTTERSEPPLFAMSPRFKQSDRNGDVLKSVHALHVKFVSLMGDKNALDVHEFRCRFVPMEPVQTAELSAAELASTIDGGRQGGRTTPALDVTILLSDFQQQMEREMETKMKQVIDAKLSLLSNRLALSEQAIFQMYKKMDAKNVDVQDSLSQIQLQYSQLEDQLSQMSVVNEGKQDVHGGLDEMKTKTVEQASDEKLEGAPVAEEAVVADCE</sequence>
<dbReference type="Proteomes" id="UP001162031">
    <property type="component" value="Unassembled WGS sequence"/>
</dbReference>